<dbReference type="GO" id="GO:0003678">
    <property type="term" value="F:DNA helicase activity"/>
    <property type="evidence" value="ECO:0007669"/>
    <property type="project" value="InterPro"/>
</dbReference>
<feature type="transmembrane region" description="Helical" evidence="1">
    <location>
        <begin position="46"/>
        <end position="68"/>
    </location>
</feature>
<dbReference type="InterPro" id="IPR003593">
    <property type="entry name" value="AAA+_ATPase"/>
</dbReference>
<keyword evidence="3" id="KW-0378">Hydrolase</keyword>
<sequence length="705" mass="80991">METNPELELAYDFLENTGLNVFLTGKAGTGKTTFLRRLKERTPKRMIVVAPTGVAAINAGGVTIHSFFQLPFGPYIPGLSEAVGGEGKKSKINKFSREKINVIKSIDLLVIDEISMVRADLLDAVDDVLRRYRDRSRPFGGVQLLMIGDLQQLAPVVKEDEWALLKEHYPSIFFFSSKALADTRFVPIELKRVYRQQESFFLELLNQIRENKITANVLNKLNERYVAGFDSGSEEYIVLTTHNFQAKQINESKLYALETEAYSFKAEIKGEFPVYAYPTDENLALKKGAQVMFVRNDASPEKRYYNGKIAIVTEINRNLIRVKGKEDGAFIDVERVEWCNTKYSVDPDTKEITEIVEGSFSQFPLKAAWAITIHKSQGLTFDKVIIDSGAAFAHGQVYVALSRCKTFEGLILRTPVNVRSLVNDTTIDRFMTELKEHQPGSQLLKEARREYYKELLLEQFDYGTLQRRLRYLFFLLDDNLGRFYPDFVAKYRDANERFAVELYQVAERFKGQLKRLLEGETSRKILEERIVKGKIYFEESTEKILGTLLLLPLPEIDNKEVRKSIDKALKNLQEELNIKTDTLRSISDGFDIKCYLIAKAKARIEVPQRKQKSKKADEKQEVTRDILHPTLYEEIRIWRKREADRLKLPVYTVLHQKALLGIANVLPTNSKELLSIPGIGKKVIERYGAVLLDLVDRYRFQGDKK</sequence>
<comment type="caution">
    <text evidence="3">The sequence shown here is derived from an EMBL/GenBank/DDBJ whole genome shotgun (WGS) entry which is preliminary data.</text>
</comment>
<dbReference type="InterPro" id="IPR051055">
    <property type="entry name" value="PIF1_helicase"/>
</dbReference>
<dbReference type="Pfam" id="PF05970">
    <property type="entry name" value="PIF1"/>
    <property type="match status" value="1"/>
</dbReference>
<dbReference type="InterPro" id="IPR044876">
    <property type="entry name" value="HRDC_dom_sf"/>
</dbReference>
<dbReference type="EMBL" id="JPIT01000009">
    <property type="protein sequence ID" value="KIO46526.1"/>
    <property type="molecule type" value="Genomic_DNA"/>
</dbReference>
<dbReference type="AlphaFoldDB" id="A0AB34R4I9"/>
<proteinExistence type="predicted"/>
<dbReference type="GO" id="GO:0006281">
    <property type="term" value="P:DNA repair"/>
    <property type="evidence" value="ECO:0007669"/>
    <property type="project" value="InterPro"/>
</dbReference>
<dbReference type="SMART" id="SM00341">
    <property type="entry name" value="HRDC"/>
    <property type="match status" value="1"/>
</dbReference>
<reference evidence="3 4" key="1">
    <citation type="submission" date="2014-07" db="EMBL/GenBank/DDBJ databases">
        <title>Porphyromonadaceae bacterium OUH 334697 = ATCC BAA-2682 = DSM 28341 draft genome.</title>
        <authorList>
            <person name="Sydenham T.V."/>
            <person name="Hasman H."/>
            <person name="Justesen U.S."/>
        </authorList>
    </citation>
    <scope>NUCLEOTIDE SEQUENCE [LARGE SCALE GENOMIC DNA]</scope>
    <source>
        <strain evidence="3 4">OUH 334697</strain>
    </source>
</reference>
<dbReference type="Proteomes" id="UP000031937">
    <property type="component" value="Unassembled WGS sequence"/>
</dbReference>
<evidence type="ECO:0000313" key="4">
    <source>
        <dbReference type="Proteomes" id="UP000031937"/>
    </source>
</evidence>
<dbReference type="Gene3D" id="1.10.150.80">
    <property type="entry name" value="HRDC domain"/>
    <property type="match status" value="1"/>
</dbReference>
<keyword evidence="1" id="KW-0472">Membrane</keyword>
<dbReference type="SMART" id="SM00382">
    <property type="entry name" value="AAA"/>
    <property type="match status" value="1"/>
</dbReference>
<evidence type="ECO:0000313" key="3">
    <source>
        <dbReference type="EMBL" id="KIO46526.1"/>
    </source>
</evidence>
<dbReference type="InterPro" id="IPR027785">
    <property type="entry name" value="UvrD-like_helicase_C"/>
</dbReference>
<dbReference type="InterPro" id="IPR027417">
    <property type="entry name" value="P-loop_NTPase"/>
</dbReference>
<dbReference type="Pfam" id="PF00570">
    <property type="entry name" value="HRDC"/>
    <property type="match status" value="1"/>
</dbReference>
<gene>
    <name evidence="3" type="ORF">IE90_04050</name>
</gene>
<keyword evidence="1" id="KW-0812">Transmembrane</keyword>
<keyword evidence="1" id="KW-1133">Transmembrane helix</keyword>
<feature type="domain" description="HRDC" evidence="2">
    <location>
        <begin position="625"/>
        <end position="705"/>
    </location>
</feature>
<dbReference type="CDD" id="cd18809">
    <property type="entry name" value="SF1_C_RecD"/>
    <property type="match status" value="1"/>
</dbReference>
<dbReference type="GO" id="GO:0000166">
    <property type="term" value="F:nucleotide binding"/>
    <property type="evidence" value="ECO:0007669"/>
    <property type="project" value="InterPro"/>
</dbReference>
<dbReference type="SUPFAM" id="SSF52540">
    <property type="entry name" value="P-loop containing nucleoside triphosphate hydrolases"/>
    <property type="match status" value="2"/>
</dbReference>
<dbReference type="InterPro" id="IPR010997">
    <property type="entry name" value="HRDC-like_sf"/>
</dbReference>
<dbReference type="InterPro" id="IPR010285">
    <property type="entry name" value="DNA_helicase_pif1-like_DEAD"/>
</dbReference>
<dbReference type="PROSITE" id="PS50967">
    <property type="entry name" value="HRDC"/>
    <property type="match status" value="1"/>
</dbReference>
<dbReference type="RefSeq" id="WP_041502607.1">
    <property type="nucleotide sequence ID" value="NZ_JPIT01000009.1"/>
</dbReference>
<dbReference type="PANTHER" id="PTHR47642">
    <property type="entry name" value="ATP-DEPENDENT DNA HELICASE"/>
    <property type="match status" value="1"/>
</dbReference>
<dbReference type="PANTHER" id="PTHR47642:SF7">
    <property type="entry name" value="ATP-DEPENDENT DNA HELICASE PIF1"/>
    <property type="match status" value="1"/>
</dbReference>
<organism evidence="3 4">
    <name type="scientific">Sanguibacteroides justesenii</name>
    <dbReference type="NCBI Taxonomy" id="1547597"/>
    <lineage>
        <taxon>Bacteria</taxon>
        <taxon>Pseudomonadati</taxon>
        <taxon>Bacteroidota</taxon>
        <taxon>Bacteroidia</taxon>
        <taxon>Bacteroidales</taxon>
        <taxon>Porphyromonadaceae</taxon>
        <taxon>Sanguibacteroides</taxon>
    </lineage>
</organism>
<evidence type="ECO:0000256" key="1">
    <source>
        <dbReference type="SAM" id="Phobius"/>
    </source>
</evidence>
<evidence type="ECO:0000259" key="2">
    <source>
        <dbReference type="PROSITE" id="PS50967"/>
    </source>
</evidence>
<keyword evidence="3" id="KW-0547">Nucleotide-binding</keyword>
<dbReference type="InterPro" id="IPR002121">
    <property type="entry name" value="HRDC_dom"/>
</dbReference>
<keyword evidence="3" id="KW-0347">Helicase</keyword>
<protein>
    <submittedName>
        <fullName evidence="3">Helicase</fullName>
    </submittedName>
</protein>
<dbReference type="SUPFAM" id="SSF47819">
    <property type="entry name" value="HRDC-like"/>
    <property type="match status" value="1"/>
</dbReference>
<keyword evidence="3" id="KW-0067">ATP-binding</keyword>
<accession>A0AB34R4I9</accession>
<dbReference type="Pfam" id="PF13538">
    <property type="entry name" value="UvrD_C_2"/>
    <property type="match status" value="1"/>
</dbReference>
<dbReference type="FunFam" id="3.40.50.300:FF:001498">
    <property type="entry name" value="ATP-dependent DNA helicase"/>
    <property type="match status" value="1"/>
</dbReference>
<dbReference type="GO" id="GO:0000723">
    <property type="term" value="P:telomere maintenance"/>
    <property type="evidence" value="ECO:0007669"/>
    <property type="project" value="InterPro"/>
</dbReference>
<name>A0AB34R4I9_9PORP</name>
<dbReference type="Gene3D" id="3.40.50.300">
    <property type="entry name" value="P-loop containing nucleotide triphosphate hydrolases"/>
    <property type="match status" value="2"/>
</dbReference>
<dbReference type="GO" id="GO:0003676">
    <property type="term" value="F:nucleic acid binding"/>
    <property type="evidence" value="ECO:0007669"/>
    <property type="project" value="InterPro"/>
</dbReference>